<evidence type="ECO:0000256" key="5">
    <source>
        <dbReference type="ARBA" id="ARBA00019195"/>
    </source>
</evidence>
<organism evidence="22 23">
    <name type="scientific">Macrostomum lignano</name>
    <dbReference type="NCBI Taxonomy" id="282301"/>
    <lineage>
        <taxon>Eukaryota</taxon>
        <taxon>Metazoa</taxon>
        <taxon>Spiralia</taxon>
        <taxon>Lophotrochozoa</taxon>
        <taxon>Platyhelminthes</taxon>
        <taxon>Rhabditophora</taxon>
        <taxon>Macrostomorpha</taxon>
        <taxon>Macrostomida</taxon>
        <taxon>Macrostomidae</taxon>
        <taxon>Macrostomum</taxon>
    </lineage>
</organism>
<proteinExistence type="inferred from homology"/>
<evidence type="ECO:0000256" key="9">
    <source>
        <dbReference type="ARBA" id="ARBA00022737"/>
    </source>
</evidence>
<evidence type="ECO:0000256" key="12">
    <source>
        <dbReference type="ARBA" id="ARBA00022989"/>
    </source>
</evidence>
<keyword evidence="13" id="KW-0811">Translocation</keyword>
<evidence type="ECO:0000256" key="10">
    <source>
        <dbReference type="ARBA" id="ARBA00022816"/>
    </source>
</evidence>
<dbReference type="PROSITE" id="PS50082">
    <property type="entry name" value="WD_REPEATS_2"/>
    <property type="match status" value="2"/>
</dbReference>
<evidence type="ECO:0000256" key="14">
    <source>
        <dbReference type="ARBA" id="ARBA00023132"/>
    </source>
</evidence>
<dbReference type="AlphaFoldDB" id="A0A1I8HWC1"/>
<keyword evidence="11" id="KW-0653">Protein transport</keyword>
<dbReference type="WBParaSite" id="maker-uti_cns_0008165-snap-gene-0.2-mRNA-1">
    <property type="protein sequence ID" value="maker-uti_cns_0008165-snap-gene-0.2-mRNA-1"/>
    <property type="gene ID" value="maker-uti_cns_0008165-snap-gene-0.2"/>
</dbReference>
<dbReference type="GO" id="GO:0032527">
    <property type="term" value="P:protein exit from endoplasmic reticulum"/>
    <property type="evidence" value="ECO:0007669"/>
    <property type="project" value="TreeGrafter"/>
</dbReference>
<comment type="subcellular location">
    <subcellularLocation>
        <location evidence="2">Lysosome</location>
    </subcellularLocation>
    <subcellularLocation>
        <location evidence="1">Membrane</location>
    </subcellularLocation>
    <subcellularLocation>
        <location evidence="3">Nucleus</location>
        <location evidence="3">Nuclear pore complex</location>
    </subcellularLocation>
</comment>
<dbReference type="Gene3D" id="1.20.1070.10">
    <property type="entry name" value="Rhodopsin 7-helix transmembrane proteins"/>
    <property type="match status" value="1"/>
</dbReference>
<keyword evidence="6" id="KW-0813">Transport</keyword>
<keyword evidence="14" id="KW-0906">Nuclear pore complex</keyword>
<evidence type="ECO:0000256" key="2">
    <source>
        <dbReference type="ARBA" id="ARBA00004371"/>
    </source>
</evidence>
<evidence type="ECO:0000256" key="7">
    <source>
        <dbReference type="ARBA" id="ARBA00022574"/>
    </source>
</evidence>
<evidence type="ECO:0000313" key="22">
    <source>
        <dbReference type="Proteomes" id="UP000095280"/>
    </source>
</evidence>
<evidence type="ECO:0000256" key="13">
    <source>
        <dbReference type="ARBA" id="ARBA00023010"/>
    </source>
</evidence>
<dbReference type="InterPro" id="IPR015943">
    <property type="entry name" value="WD40/YVTN_repeat-like_dom_sf"/>
</dbReference>
<dbReference type="GO" id="GO:0005198">
    <property type="term" value="F:structural molecule activity"/>
    <property type="evidence" value="ECO:0007669"/>
    <property type="project" value="InterPro"/>
</dbReference>
<feature type="domain" description="G-protein coupled receptors family 1 profile" evidence="21">
    <location>
        <begin position="1"/>
        <end position="261"/>
    </location>
</feature>
<dbReference type="InterPro" id="IPR000276">
    <property type="entry name" value="GPCR_Rhodpsn"/>
</dbReference>
<dbReference type="InterPro" id="IPR036322">
    <property type="entry name" value="WD40_repeat_dom_sf"/>
</dbReference>
<accession>A0A1I8HWC1</accession>
<dbReference type="SUPFAM" id="SSF81321">
    <property type="entry name" value="Family A G protein-coupled receptor-like"/>
    <property type="match status" value="1"/>
</dbReference>
<dbReference type="GO" id="GO:0004930">
    <property type="term" value="F:G protein-coupled receptor activity"/>
    <property type="evidence" value="ECO:0007669"/>
    <property type="project" value="InterPro"/>
</dbReference>
<name>A0A1I8HWC1_9PLAT</name>
<keyword evidence="9" id="KW-0677">Repeat</keyword>
<keyword evidence="7 18" id="KW-0853">WD repeat</keyword>
<dbReference type="Gene3D" id="2.130.10.10">
    <property type="entry name" value="YVTN repeat-like/Quinoprotein amine dehydrogenase"/>
    <property type="match status" value="2"/>
</dbReference>
<evidence type="ECO:0000313" key="23">
    <source>
        <dbReference type="WBParaSite" id="maker-uti_cns_0008165-snap-gene-0.2-mRNA-1"/>
    </source>
</evidence>
<reference evidence="23" key="1">
    <citation type="submission" date="2016-11" db="UniProtKB">
        <authorList>
            <consortium name="WormBaseParasite"/>
        </authorList>
    </citation>
    <scope>IDENTIFICATION</scope>
</reference>
<evidence type="ECO:0000256" key="1">
    <source>
        <dbReference type="ARBA" id="ARBA00004370"/>
    </source>
</evidence>
<keyword evidence="10" id="KW-0509">mRNA transport</keyword>
<evidence type="ECO:0000256" key="15">
    <source>
        <dbReference type="ARBA" id="ARBA00023136"/>
    </source>
</evidence>
<dbReference type="PANTHER" id="PTHR11024">
    <property type="entry name" value="NUCLEAR PORE COMPLEX PROTEIN SEC13 / SEH1 FAMILY MEMBER"/>
    <property type="match status" value="1"/>
</dbReference>
<dbReference type="SMART" id="SM00320">
    <property type="entry name" value="WD40"/>
    <property type="match status" value="6"/>
</dbReference>
<feature type="transmembrane region" description="Helical" evidence="20">
    <location>
        <begin position="113"/>
        <end position="138"/>
    </location>
</feature>
<keyword evidence="15 20" id="KW-0472">Membrane</keyword>
<dbReference type="GO" id="GO:0090114">
    <property type="term" value="P:COPII-coated vesicle budding"/>
    <property type="evidence" value="ECO:0007669"/>
    <property type="project" value="TreeGrafter"/>
</dbReference>
<evidence type="ECO:0000259" key="21">
    <source>
        <dbReference type="PROSITE" id="PS50262"/>
    </source>
</evidence>
<dbReference type="InterPro" id="IPR017452">
    <property type="entry name" value="GPCR_Rhodpsn_7TM"/>
</dbReference>
<dbReference type="Pfam" id="PF00400">
    <property type="entry name" value="WD40"/>
    <property type="match status" value="5"/>
</dbReference>
<evidence type="ECO:0000256" key="20">
    <source>
        <dbReference type="SAM" id="Phobius"/>
    </source>
</evidence>
<feature type="transmembrane region" description="Helical" evidence="20">
    <location>
        <begin position="35"/>
        <end position="53"/>
    </location>
</feature>
<evidence type="ECO:0000256" key="8">
    <source>
        <dbReference type="ARBA" id="ARBA00022692"/>
    </source>
</evidence>
<dbReference type="GO" id="GO:0051028">
    <property type="term" value="P:mRNA transport"/>
    <property type="evidence" value="ECO:0007669"/>
    <property type="project" value="UniProtKB-KW"/>
</dbReference>
<dbReference type="PRINTS" id="PR00237">
    <property type="entry name" value="GPCRRHODOPSN"/>
</dbReference>
<dbReference type="GO" id="GO:0030127">
    <property type="term" value="C:COPII vesicle coat"/>
    <property type="evidence" value="ECO:0007669"/>
    <property type="project" value="TreeGrafter"/>
</dbReference>
<sequence>PVSVAVSVLTLTFNSVERLLAICLPMWVKATKKRIVSLILLIWTVAMATKVHYPLKMRAVHYSGLPQGEVLLTQCKSSWEVNMTAIAIAAAASASNSTQTDSFPMSPTQSFDMIGNIVDSVVFFILPFAWMLIAYAVICRRLWHAVVPGESLRRSASDRRSVSGSVVNSTASAGAGGGGASNRRKLDATLKQRRRTALMLIAIVVIFFVCYLPCACAQGHFYIGQHNLFRHNIPLKRIVQNIVAFSHWLCYFNSAVNPIIYSFMSKSAVNCALPRCCPVLKDDTRTAGSPFRCSGPSSREFRQAPTMVSVMQTVDTAHDDMIHDAQLDYYGTRLATCSSDKTIRVFDVRNRGQSLLCTLARHEGPVWQVAWSHPVHGSLLASCSYDRRVLVWRESAAAPQQHQQRQQQHQQWEVVYEHAQHESSVNSVAWAPHEYGLMFACASSDGSISVVTCGQDGNWETSKIPNAHTIGVNAVSWAPATQPSSLLCPPVASSAADDAAGGRGSAPTARRLVSGGCDGQVTGMTDDLDMLLLNYTHVNPCCYSRPLTGARLASGTDGAQWSRESTLEGHSDWVRDVAWAPNLGLSRDMIASCGQDCRVIIWTRRDEDTSWSSVTLPPFQDVLWHVSWSVTGNLLAVSSGDNKVSLWKESLDGQWICLNAPANSEEQSSLQDRRTANSRTVPAVAAAANSPSSRCHLGRQLLRQPLASLHAAATAQLLICGPCQPSRSRCQPADQRPVDDGGSLVASTAELAAGRLQSAAAAAAELLTVPRHWWLQRLPQPRPHNFRLAWQRLNDSTARLGSDYLPLIGLTGMAAAAAAAAVSVAAAGDLPALRPRCQVYSGAAAKAEKKQSTAQPSNCVVNKDNRQSMVGTAAAAAAAAECRPTNDEYMGHLIWPSDAAAAAAAGPRPGAGQPAGPPHWPTVVALCRHQAGPDCRLRLTNLSDTASCSRLLLLLLADSRSGLLRPAQRRSVGTFRSSRCAGAGATDSALSTCRPQLAAGGLPAQLLPLLSGAVCPSSRGRCLLVEEAALRQETGVATALWRLVGGLRVDAPEIPHVLQLVGLLNLSVLGGLLLQVLPVRVGE</sequence>
<evidence type="ECO:0000256" key="16">
    <source>
        <dbReference type="ARBA" id="ARBA00023228"/>
    </source>
</evidence>
<comment type="similarity">
    <text evidence="4">Belongs to the WD repeat SEC13 family.</text>
</comment>
<evidence type="ECO:0000256" key="4">
    <source>
        <dbReference type="ARBA" id="ARBA00010102"/>
    </source>
</evidence>
<evidence type="ECO:0000256" key="6">
    <source>
        <dbReference type="ARBA" id="ARBA00022448"/>
    </source>
</evidence>
<keyword evidence="16" id="KW-0458">Lysosome</keyword>
<keyword evidence="17" id="KW-0539">Nucleus</keyword>
<evidence type="ECO:0000256" key="17">
    <source>
        <dbReference type="ARBA" id="ARBA00023242"/>
    </source>
</evidence>
<dbReference type="GO" id="GO:0032008">
    <property type="term" value="P:positive regulation of TOR signaling"/>
    <property type="evidence" value="ECO:0007669"/>
    <property type="project" value="TreeGrafter"/>
</dbReference>
<feature type="repeat" description="WD" evidence="18">
    <location>
        <begin position="359"/>
        <end position="392"/>
    </location>
</feature>
<dbReference type="Pfam" id="PF00001">
    <property type="entry name" value="7tm_1"/>
    <property type="match status" value="1"/>
</dbReference>
<feature type="repeat" description="WD" evidence="18">
    <location>
        <begin position="567"/>
        <end position="612"/>
    </location>
</feature>
<protein>
    <recommendedName>
        <fullName evidence="5">Protein SEC13 homolog</fullName>
    </recommendedName>
</protein>
<dbReference type="InterPro" id="IPR037363">
    <property type="entry name" value="Sec13/Seh1_fam"/>
</dbReference>
<dbReference type="PANTHER" id="PTHR11024:SF2">
    <property type="entry name" value="PROTEIN SEC13 HOMOLOG"/>
    <property type="match status" value="1"/>
</dbReference>
<feature type="compositionally biased region" description="Low complexity" evidence="19">
    <location>
        <begin position="163"/>
        <end position="173"/>
    </location>
</feature>
<keyword evidence="22" id="KW-1185">Reference proteome</keyword>
<keyword evidence="8 20" id="KW-0812">Transmembrane</keyword>
<dbReference type="Proteomes" id="UP000095280">
    <property type="component" value="Unplaced"/>
</dbReference>
<feature type="transmembrane region" description="Helical" evidence="20">
    <location>
        <begin position="197"/>
        <end position="223"/>
    </location>
</feature>
<evidence type="ECO:0000256" key="11">
    <source>
        <dbReference type="ARBA" id="ARBA00022927"/>
    </source>
</evidence>
<dbReference type="PROSITE" id="PS50262">
    <property type="entry name" value="G_PROTEIN_RECEP_F1_2"/>
    <property type="match status" value="1"/>
</dbReference>
<evidence type="ECO:0000256" key="3">
    <source>
        <dbReference type="ARBA" id="ARBA00004567"/>
    </source>
</evidence>
<keyword evidence="12 20" id="KW-1133">Transmembrane helix</keyword>
<evidence type="ECO:0000256" key="18">
    <source>
        <dbReference type="PROSITE-ProRule" id="PRU00221"/>
    </source>
</evidence>
<feature type="region of interest" description="Disordered" evidence="19">
    <location>
        <begin position="163"/>
        <end position="183"/>
    </location>
</feature>
<dbReference type="SUPFAM" id="SSF50978">
    <property type="entry name" value="WD40 repeat-like"/>
    <property type="match status" value="1"/>
</dbReference>
<dbReference type="InterPro" id="IPR001680">
    <property type="entry name" value="WD40_rpt"/>
</dbReference>
<dbReference type="GO" id="GO:0005764">
    <property type="term" value="C:lysosome"/>
    <property type="evidence" value="ECO:0007669"/>
    <property type="project" value="UniProtKB-SubCell"/>
</dbReference>
<evidence type="ECO:0000256" key="19">
    <source>
        <dbReference type="SAM" id="MobiDB-lite"/>
    </source>
</evidence>
<dbReference type="GO" id="GO:0031080">
    <property type="term" value="C:nuclear pore outer ring"/>
    <property type="evidence" value="ECO:0007669"/>
    <property type="project" value="TreeGrafter"/>
</dbReference>
<dbReference type="GO" id="GO:0006606">
    <property type="term" value="P:protein import into nucleus"/>
    <property type="evidence" value="ECO:0007669"/>
    <property type="project" value="TreeGrafter"/>
</dbReference>